<dbReference type="AlphaFoldDB" id="A0A450Y796"/>
<dbReference type="EMBL" id="CAADFM010000865">
    <property type="protein sequence ID" value="VFK31039.1"/>
    <property type="molecule type" value="Genomic_DNA"/>
</dbReference>
<dbReference type="EMBL" id="CAADFP010000829">
    <property type="protein sequence ID" value="VFK37412.1"/>
    <property type="molecule type" value="Genomic_DNA"/>
</dbReference>
<evidence type="ECO:0000313" key="2">
    <source>
        <dbReference type="EMBL" id="VFK37412.1"/>
    </source>
</evidence>
<evidence type="ECO:0000313" key="1">
    <source>
        <dbReference type="EMBL" id="VFK31039.1"/>
    </source>
</evidence>
<sequence length="47" mass="5354">MRLQGTRMAYSEFTIKTVMAAFDLDTLYPFGFITVLGALARPPLRWS</sequence>
<reference evidence="2" key="1">
    <citation type="submission" date="2019-02" db="EMBL/GenBank/DDBJ databases">
        <authorList>
            <person name="Gruber-Vodicka R. H."/>
            <person name="Seah K. B. B."/>
        </authorList>
    </citation>
    <scope>NUCLEOTIDE SEQUENCE</scope>
    <source>
        <strain evidence="1">BECK_S312</strain>
        <strain evidence="2">BECK_S426</strain>
    </source>
</reference>
<gene>
    <name evidence="1" type="ORF">BECKLPF1236A_GA0070988_108652</name>
    <name evidence="2" type="ORF">BECKLPF1236C_GA0070990_108292</name>
</gene>
<proteinExistence type="predicted"/>
<protein>
    <submittedName>
        <fullName evidence="2">Uncharacterized protein</fullName>
    </submittedName>
</protein>
<accession>A0A450Y796</accession>
<organism evidence="2">
    <name type="scientific">Candidatus Kentrum sp. LPFa</name>
    <dbReference type="NCBI Taxonomy" id="2126335"/>
    <lineage>
        <taxon>Bacteria</taxon>
        <taxon>Pseudomonadati</taxon>
        <taxon>Pseudomonadota</taxon>
        <taxon>Gammaproteobacteria</taxon>
        <taxon>Candidatus Kentrum</taxon>
    </lineage>
</organism>
<name>A0A450Y796_9GAMM</name>